<dbReference type="NCBIfam" id="TIGR00778">
    <property type="entry name" value="ahpD_dom"/>
    <property type="match status" value="1"/>
</dbReference>
<proteinExistence type="predicted"/>
<dbReference type="Gene3D" id="1.20.1290.10">
    <property type="entry name" value="AhpD-like"/>
    <property type="match status" value="1"/>
</dbReference>
<evidence type="ECO:0000313" key="2">
    <source>
        <dbReference type="EMBL" id="KAB1642600.1"/>
    </source>
</evidence>
<dbReference type="AlphaFoldDB" id="A0A7J5B9Z7"/>
<dbReference type="InterPro" id="IPR004675">
    <property type="entry name" value="AhpD_core"/>
</dbReference>
<dbReference type="OrthoDB" id="9801997at2"/>
<dbReference type="RefSeq" id="WP_158052403.1">
    <property type="nucleotide sequence ID" value="NZ_WBKB01000005.1"/>
</dbReference>
<organism evidence="2 3">
    <name type="scientific">Gulosibacter chungangensis</name>
    <dbReference type="NCBI Taxonomy" id="979746"/>
    <lineage>
        <taxon>Bacteria</taxon>
        <taxon>Bacillati</taxon>
        <taxon>Actinomycetota</taxon>
        <taxon>Actinomycetes</taxon>
        <taxon>Micrococcales</taxon>
        <taxon>Microbacteriaceae</taxon>
        <taxon>Gulosibacter</taxon>
    </lineage>
</organism>
<comment type="caution">
    <text evidence="2">The sequence shown here is derived from an EMBL/GenBank/DDBJ whole genome shotgun (WGS) entry which is preliminary data.</text>
</comment>
<name>A0A7J5B9Z7_9MICO</name>
<gene>
    <name evidence="2" type="ORF">F8O05_09010</name>
</gene>
<evidence type="ECO:0000259" key="1">
    <source>
        <dbReference type="Pfam" id="PF02627"/>
    </source>
</evidence>
<evidence type="ECO:0000313" key="3">
    <source>
        <dbReference type="Proteomes" id="UP000433493"/>
    </source>
</evidence>
<feature type="domain" description="Carboxymuconolactone decarboxylase-like" evidence="1">
    <location>
        <begin position="22"/>
        <end position="100"/>
    </location>
</feature>
<protein>
    <submittedName>
        <fullName evidence="2">Carboxymuconolactone decarboxylase family protein</fullName>
    </submittedName>
</protein>
<reference evidence="2 3" key="1">
    <citation type="submission" date="2019-09" db="EMBL/GenBank/DDBJ databases">
        <title>Phylogeny of genus Pseudoclavibacter and closely related genus.</title>
        <authorList>
            <person name="Li Y."/>
        </authorList>
    </citation>
    <scope>NUCLEOTIDE SEQUENCE [LARGE SCALE GENOMIC DNA]</scope>
    <source>
        <strain evidence="2 3">KCTC 13959</strain>
    </source>
</reference>
<dbReference type="PANTHER" id="PTHR33930">
    <property type="entry name" value="ALKYL HYDROPEROXIDE REDUCTASE AHPD"/>
    <property type="match status" value="1"/>
</dbReference>
<dbReference type="PANTHER" id="PTHR33930:SF2">
    <property type="entry name" value="BLR3452 PROTEIN"/>
    <property type="match status" value="1"/>
</dbReference>
<dbReference type="Proteomes" id="UP000433493">
    <property type="component" value="Unassembled WGS sequence"/>
</dbReference>
<accession>A0A7J5B9Z7</accession>
<dbReference type="InterPro" id="IPR003779">
    <property type="entry name" value="CMD-like"/>
</dbReference>
<dbReference type="EMBL" id="WBKB01000005">
    <property type="protein sequence ID" value="KAB1642600.1"/>
    <property type="molecule type" value="Genomic_DNA"/>
</dbReference>
<dbReference type="SUPFAM" id="SSF69118">
    <property type="entry name" value="AhpD-like"/>
    <property type="match status" value="1"/>
</dbReference>
<dbReference type="Pfam" id="PF02627">
    <property type="entry name" value="CMD"/>
    <property type="match status" value="1"/>
</dbReference>
<keyword evidence="3" id="KW-1185">Reference proteome</keyword>
<dbReference type="GO" id="GO:0051920">
    <property type="term" value="F:peroxiredoxin activity"/>
    <property type="evidence" value="ECO:0007669"/>
    <property type="project" value="InterPro"/>
</dbReference>
<sequence>MSDFFDRENDRHYTKDYKETTPDILKAFADFDSAVFAAEGREIPLKYRELIAYAVGLTTQCTYCIDAHSQNAVKAGATKGELAETAWVAAAIRAGGAYAHGRLGFKLSGIHDHDA</sequence>
<dbReference type="InterPro" id="IPR029032">
    <property type="entry name" value="AhpD-like"/>
</dbReference>